<proteinExistence type="predicted"/>
<evidence type="ECO:0000313" key="3">
    <source>
        <dbReference type="Proteomes" id="UP000803884"/>
    </source>
</evidence>
<dbReference type="RefSeq" id="XP_069226545.1">
    <property type="nucleotide sequence ID" value="XM_069376196.1"/>
</dbReference>
<comment type="caution">
    <text evidence="2">The sequence shown here is derived from an EMBL/GenBank/DDBJ whole genome shotgun (WGS) entry which is preliminary data.</text>
</comment>
<sequence>MSNIREKLKRKLSMHDKNIDLNENHDDAEIDEETTGNLHREIERSEVEGHPQGRPNSFLNRLISHGNDKTEKQIAADMEAAQKRAAAEKQQ</sequence>
<evidence type="ECO:0000256" key="1">
    <source>
        <dbReference type="SAM" id="MobiDB-lite"/>
    </source>
</evidence>
<feature type="compositionally biased region" description="Basic and acidic residues" evidence="1">
    <location>
        <begin position="13"/>
        <end position="27"/>
    </location>
</feature>
<feature type="region of interest" description="Disordered" evidence="1">
    <location>
        <begin position="1"/>
        <end position="33"/>
    </location>
</feature>
<dbReference type="GeneID" id="96009034"/>
<dbReference type="AlphaFoldDB" id="A0AB34KFH9"/>
<protein>
    <submittedName>
        <fullName evidence="2">Uncharacterized protein</fullName>
    </submittedName>
</protein>
<keyword evidence="3" id="KW-1185">Reference proteome</keyword>
<evidence type="ECO:0000313" key="2">
    <source>
        <dbReference type="EMBL" id="KAL1583438.1"/>
    </source>
</evidence>
<reference evidence="2 3" key="1">
    <citation type="journal article" date="2020" name="Microbiol. Resour. Announc.">
        <title>Draft Genome Sequence of a Cladosporium Species Isolated from the Mesophotic Ascidian Didemnum maculosum.</title>
        <authorList>
            <person name="Gioti A."/>
            <person name="Siaperas R."/>
            <person name="Nikolaivits E."/>
            <person name="Le Goff G."/>
            <person name="Ouazzani J."/>
            <person name="Kotoulas G."/>
            <person name="Topakas E."/>
        </authorList>
    </citation>
    <scope>NUCLEOTIDE SEQUENCE [LARGE SCALE GENOMIC DNA]</scope>
    <source>
        <strain evidence="2 3">TM138-S3</strain>
    </source>
</reference>
<accession>A0AB34KFH9</accession>
<dbReference type="Proteomes" id="UP000803884">
    <property type="component" value="Unassembled WGS sequence"/>
</dbReference>
<name>A0AB34KFH9_9PEZI</name>
<organism evidence="2 3">
    <name type="scientific">Cladosporium halotolerans</name>
    <dbReference type="NCBI Taxonomy" id="1052096"/>
    <lineage>
        <taxon>Eukaryota</taxon>
        <taxon>Fungi</taxon>
        <taxon>Dikarya</taxon>
        <taxon>Ascomycota</taxon>
        <taxon>Pezizomycotina</taxon>
        <taxon>Dothideomycetes</taxon>
        <taxon>Dothideomycetidae</taxon>
        <taxon>Cladosporiales</taxon>
        <taxon>Cladosporiaceae</taxon>
        <taxon>Cladosporium</taxon>
    </lineage>
</organism>
<dbReference type="EMBL" id="JAAQHG020000035">
    <property type="protein sequence ID" value="KAL1583438.1"/>
    <property type="molecule type" value="Genomic_DNA"/>
</dbReference>
<gene>
    <name evidence="2" type="ORF">WHR41_07592</name>
</gene>